<comment type="caution">
    <text evidence="2">The sequence shown here is derived from an EMBL/GenBank/DDBJ whole genome shotgun (WGS) entry which is preliminary data.</text>
</comment>
<sequence length="288" mass="31936">MSPGSLDSAFDMDKFQSRTQHIARDPSPDAQANGRAETDFAAVGAAFWYRRESEPRPRSLDLSEGEDIAQDPLQMTKRAELFSDADAVVAGNTVPSRSPATPTPTQPHRGSYIQLSDLAQVRKIRDRKGQTIRRRNQDTTIHGLSRCSVEYRLIANSLTELGPGSQSSIGTPDRRRRTSDTSNDDGAGDEAHGDDELDGRGRSATPMPYFPQSYTPSHHSQQTQEEHREGQGPLSPNPWSSNFLYNLDQQERTKALEGADAHFPVNKQPRAERAYREDARSAKEDSAS</sequence>
<feature type="region of interest" description="Disordered" evidence="1">
    <location>
        <begin position="91"/>
        <end position="110"/>
    </location>
</feature>
<dbReference type="RefSeq" id="XP_056064950.1">
    <property type="nucleotide sequence ID" value="XM_056220963.1"/>
</dbReference>
<evidence type="ECO:0000313" key="2">
    <source>
        <dbReference type="EMBL" id="KAJ4344498.1"/>
    </source>
</evidence>
<evidence type="ECO:0000313" key="3">
    <source>
        <dbReference type="Proteomes" id="UP001140513"/>
    </source>
</evidence>
<dbReference type="AlphaFoldDB" id="A0A9W8X8V6"/>
<organism evidence="2 3">
    <name type="scientific">Didymosphaeria variabile</name>
    <dbReference type="NCBI Taxonomy" id="1932322"/>
    <lineage>
        <taxon>Eukaryota</taxon>
        <taxon>Fungi</taxon>
        <taxon>Dikarya</taxon>
        <taxon>Ascomycota</taxon>
        <taxon>Pezizomycotina</taxon>
        <taxon>Dothideomycetes</taxon>
        <taxon>Pleosporomycetidae</taxon>
        <taxon>Pleosporales</taxon>
        <taxon>Massarineae</taxon>
        <taxon>Didymosphaeriaceae</taxon>
        <taxon>Didymosphaeria</taxon>
    </lineage>
</organism>
<proteinExistence type="predicted"/>
<reference evidence="2" key="1">
    <citation type="submission" date="2022-10" db="EMBL/GenBank/DDBJ databases">
        <title>Tapping the CABI collections for fungal endophytes: first genome assemblies for Collariella, Neodidymelliopsis, Ascochyta clinopodiicola, Didymella pomorum, Didymosphaeria variabile, Neocosmospora piperis and Neocucurbitaria cava.</title>
        <authorList>
            <person name="Hill R."/>
        </authorList>
    </citation>
    <scope>NUCLEOTIDE SEQUENCE</scope>
    <source>
        <strain evidence="2">IMI 356815</strain>
    </source>
</reference>
<feature type="compositionally biased region" description="Acidic residues" evidence="1">
    <location>
        <begin position="182"/>
        <end position="197"/>
    </location>
</feature>
<dbReference type="OrthoDB" id="3794896at2759"/>
<feature type="region of interest" description="Disordered" evidence="1">
    <location>
        <begin position="257"/>
        <end position="288"/>
    </location>
</feature>
<name>A0A9W8X8V6_9PLEO</name>
<keyword evidence="3" id="KW-1185">Reference proteome</keyword>
<feature type="region of interest" description="Disordered" evidence="1">
    <location>
        <begin position="160"/>
        <end position="244"/>
    </location>
</feature>
<feature type="compositionally biased region" description="Basic and acidic residues" evidence="1">
    <location>
        <begin position="269"/>
        <end position="288"/>
    </location>
</feature>
<feature type="region of interest" description="Disordered" evidence="1">
    <location>
        <begin position="1"/>
        <end position="37"/>
    </location>
</feature>
<dbReference type="EMBL" id="JAPEUX010000010">
    <property type="protein sequence ID" value="KAJ4344498.1"/>
    <property type="molecule type" value="Genomic_DNA"/>
</dbReference>
<feature type="compositionally biased region" description="Polar residues" evidence="1">
    <location>
        <begin position="212"/>
        <end position="223"/>
    </location>
</feature>
<evidence type="ECO:0000256" key="1">
    <source>
        <dbReference type="SAM" id="MobiDB-lite"/>
    </source>
</evidence>
<feature type="compositionally biased region" description="Polar residues" evidence="1">
    <location>
        <begin position="160"/>
        <end position="170"/>
    </location>
</feature>
<feature type="compositionally biased region" description="Basic and acidic residues" evidence="1">
    <location>
        <begin position="11"/>
        <end position="27"/>
    </location>
</feature>
<protein>
    <submittedName>
        <fullName evidence="2">Uncharacterized protein</fullName>
    </submittedName>
</protein>
<dbReference type="Proteomes" id="UP001140513">
    <property type="component" value="Unassembled WGS sequence"/>
</dbReference>
<gene>
    <name evidence="2" type="ORF">N0V89_012241</name>
</gene>
<accession>A0A9W8X8V6</accession>
<dbReference type="GeneID" id="80915771"/>